<sequence>MERLWRSVKYEDIYLKAYAGVPDSLLGLTEYFEHYNRAPRSTAKNLTTRHDESA</sequence>
<accession>A0A059ZYU2</accession>
<reference evidence="1 2" key="1">
    <citation type="journal article" date="2009" name="J. Bacteriol.">
        <title>Draft genome sequence of the extremely acidophilic bacterium Acidithiobacillus caldus ATCC 51756 reveals metabolic versatility in the genus Acidithiobacillus.</title>
        <authorList>
            <person name="Valdes J."/>
            <person name="Quatrini R."/>
            <person name="Hallberg K."/>
            <person name="Dopson M."/>
            <person name="Valenzuela P.D."/>
            <person name="Holmes D.S."/>
        </authorList>
    </citation>
    <scope>NUCLEOTIDE SEQUENCE [LARGE SCALE GENOMIC DNA]</scope>
    <source>
        <strain evidence="2">ATCC 51756 / DSM 8584 / KU</strain>
        <plasmid evidence="2">megaPlasmid mpAca1.1</plasmid>
    </source>
</reference>
<dbReference type="HOGENOM" id="CLU_3039379_0_0_6"/>
<geneLocation type="plasmid" evidence="2">
    <name>megaPlasmid mpAca1.1</name>
</geneLocation>
<dbReference type="InterPro" id="IPR012337">
    <property type="entry name" value="RNaseH-like_sf"/>
</dbReference>
<keyword evidence="1" id="KW-0614">Plasmid</keyword>
<dbReference type="Proteomes" id="UP000005522">
    <property type="component" value="Plasmid megap mpAca1.1"/>
</dbReference>
<dbReference type="AlphaFoldDB" id="A0A059ZYU2"/>
<proteinExistence type="predicted"/>
<organism evidence="1 2">
    <name type="scientific">Acidithiobacillus caldus (strain ATCC 51756 / DSM 8584 / KU)</name>
    <dbReference type="NCBI Taxonomy" id="637389"/>
    <lineage>
        <taxon>Bacteria</taxon>
        <taxon>Pseudomonadati</taxon>
        <taxon>Pseudomonadota</taxon>
        <taxon>Acidithiobacillia</taxon>
        <taxon>Acidithiobacillales</taxon>
        <taxon>Acidithiobacillaceae</taxon>
        <taxon>Acidithiobacillus</taxon>
    </lineage>
</organism>
<dbReference type="KEGG" id="acz:Acaty_m0050"/>
<dbReference type="EMBL" id="CP005987">
    <property type="protein sequence ID" value="AIA56623.1"/>
    <property type="molecule type" value="Genomic_DNA"/>
</dbReference>
<dbReference type="SUPFAM" id="SSF53098">
    <property type="entry name" value="Ribonuclease H-like"/>
    <property type="match status" value="1"/>
</dbReference>
<evidence type="ECO:0000313" key="1">
    <source>
        <dbReference type="EMBL" id="AIA56623.1"/>
    </source>
</evidence>
<evidence type="ECO:0000313" key="2">
    <source>
        <dbReference type="Proteomes" id="UP000005522"/>
    </source>
</evidence>
<protein>
    <submittedName>
        <fullName evidence="1">Integrase, catalytic region</fullName>
    </submittedName>
</protein>
<gene>
    <name evidence="1" type="ORF">Acaty_m0050</name>
</gene>
<name>A0A059ZYU2_ACICK</name>